<feature type="compositionally biased region" description="Polar residues" evidence="1">
    <location>
        <begin position="39"/>
        <end position="50"/>
    </location>
</feature>
<dbReference type="EMBL" id="JBHTCR010000004">
    <property type="protein sequence ID" value="MFC7347069.1"/>
    <property type="molecule type" value="Genomic_DNA"/>
</dbReference>
<comment type="caution">
    <text evidence="2">The sequence shown here is derived from an EMBL/GenBank/DDBJ whole genome shotgun (WGS) entry which is preliminary data.</text>
</comment>
<feature type="region of interest" description="Disordered" evidence="1">
    <location>
        <begin position="86"/>
        <end position="115"/>
    </location>
</feature>
<name>A0ABW2LWX6_9FLAO</name>
<protein>
    <submittedName>
        <fullName evidence="2">Uncharacterized protein</fullName>
    </submittedName>
</protein>
<proteinExistence type="predicted"/>
<evidence type="ECO:0000256" key="1">
    <source>
        <dbReference type="SAM" id="MobiDB-lite"/>
    </source>
</evidence>
<evidence type="ECO:0000313" key="2">
    <source>
        <dbReference type="EMBL" id="MFC7347069.1"/>
    </source>
</evidence>
<feature type="region of interest" description="Disordered" evidence="1">
    <location>
        <begin position="31"/>
        <end position="71"/>
    </location>
</feature>
<reference evidence="3" key="1">
    <citation type="journal article" date="2019" name="Int. J. Syst. Evol. Microbiol.">
        <title>The Global Catalogue of Microorganisms (GCM) 10K type strain sequencing project: providing services to taxonomists for standard genome sequencing and annotation.</title>
        <authorList>
            <consortium name="The Broad Institute Genomics Platform"/>
            <consortium name="The Broad Institute Genome Sequencing Center for Infectious Disease"/>
            <person name="Wu L."/>
            <person name="Ma J."/>
        </authorList>
    </citation>
    <scope>NUCLEOTIDE SEQUENCE [LARGE SCALE GENOMIC DNA]</scope>
    <source>
        <strain evidence="3">CCUG 54781</strain>
    </source>
</reference>
<keyword evidence="3" id="KW-1185">Reference proteome</keyword>
<dbReference type="PROSITE" id="PS51257">
    <property type="entry name" value="PROKAR_LIPOPROTEIN"/>
    <property type="match status" value="1"/>
</dbReference>
<evidence type="ECO:0000313" key="3">
    <source>
        <dbReference type="Proteomes" id="UP001596550"/>
    </source>
</evidence>
<sequence>MKLKLTTFSLILIGLTSIACRQGETLIEDEQLSLHQEENQMSAKDSTSASPGFENNDPPKNGTHWKTASDEDTIKVITPKNFVGGLLDPNSSIGAVIGDDEPKDPPKNGTHWRAR</sequence>
<accession>A0ABW2LWX6</accession>
<organism evidence="2 3">
    <name type="scientific">Chryseobacterium zhengzhouense</name>
    <dbReference type="NCBI Taxonomy" id="1636086"/>
    <lineage>
        <taxon>Bacteria</taxon>
        <taxon>Pseudomonadati</taxon>
        <taxon>Bacteroidota</taxon>
        <taxon>Flavobacteriia</taxon>
        <taxon>Flavobacteriales</taxon>
        <taxon>Weeksellaceae</taxon>
        <taxon>Chryseobacterium group</taxon>
        <taxon>Chryseobacterium</taxon>
    </lineage>
</organism>
<dbReference type="Proteomes" id="UP001596550">
    <property type="component" value="Unassembled WGS sequence"/>
</dbReference>
<dbReference type="RefSeq" id="WP_378177795.1">
    <property type="nucleotide sequence ID" value="NZ_JBHTCR010000004.1"/>
</dbReference>
<gene>
    <name evidence="2" type="ORF">ACFQO9_10115</name>
</gene>